<dbReference type="Proteomes" id="UP000297834">
    <property type="component" value="Unassembled WGS sequence"/>
</dbReference>
<name>A0A4Y7XA15_9GAMM</name>
<dbReference type="InterPro" id="IPR007711">
    <property type="entry name" value="HigB-1"/>
</dbReference>
<dbReference type="PANTHER" id="PTHR40266">
    <property type="entry name" value="TOXIN HIGB-1"/>
    <property type="match status" value="1"/>
</dbReference>
<protein>
    <submittedName>
        <fullName evidence="1">Peptidase</fullName>
    </submittedName>
</protein>
<dbReference type="AlphaFoldDB" id="A0A4Y7XA15"/>
<dbReference type="OrthoDB" id="9801102at2"/>
<evidence type="ECO:0000313" key="2">
    <source>
        <dbReference type="Proteomes" id="UP000297834"/>
    </source>
</evidence>
<reference evidence="1 2" key="1">
    <citation type="submission" date="2019-03" db="EMBL/GenBank/DDBJ databases">
        <title>Alkanindiges illinoisensis: a potential pathogenic isolated from ascites of a gastric cancer patient with abdominal metastasis.</title>
        <authorList>
            <person name="Hu X."/>
            <person name="Yang B."/>
            <person name="Yan X."/>
            <person name="Lin L."/>
            <person name="Zhao H."/>
            <person name="Zhou F."/>
            <person name="Su B."/>
            <person name="Chen J."/>
            <person name="Rui Y."/>
            <person name="Wang Q."/>
            <person name="Zheng L."/>
        </authorList>
    </citation>
    <scope>NUCLEOTIDE SEQUENCE [LARGE SCALE GENOMIC DNA]</scope>
    <source>
        <strain evidence="1 2">NFYY 23406</strain>
    </source>
</reference>
<dbReference type="SUPFAM" id="SSF143011">
    <property type="entry name" value="RelE-like"/>
    <property type="match status" value="1"/>
</dbReference>
<dbReference type="Gene3D" id="3.30.2310.20">
    <property type="entry name" value="RelE-like"/>
    <property type="match status" value="1"/>
</dbReference>
<gene>
    <name evidence="1" type="ORF">E2B99_11495</name>
</gene>
<evidence type="ECO:0000313" key="1">
    <source>
        <dbReference type="EMBL" id="TEU24718.1"/>
    </source>
</evidence>
<dbReference type="RefSeq" id="WP_134245070.1">
    <property type="nucleotide sequence ID" value="NZ_SNTY01000058.1"/>
</dbReference>
<dbReference type="Pfam" id="PF05015">
    <property type="entry name" value="HigB-like_toxin"/>
    <property type="match status" value="1"/>
</dbReference>
<keyword evidence="2" id="KW-1185">Reference proteome</keyword>
<comment type="caution">
    <text evidence="1">The sequence shown here is derived from an EMBL/GenBank/DDBJ whole genome shotgun (WGS) entry which is preliminary data.</text>
</comment>
<accession>A0A4Y7XA15</accession>
<dbReference type="InterPro" id="IPR035093">
    <property type="entry name" value="RelE/ParE_toxin_dom_sf"/>
</dbReference>
<dbReference type="EMBL" id="SNTY01000058">
    <property type="protein sequence ID" value="TEU24718.1"/>
    <property type="molecule type" value="Genomic_DNA"/>
</dbReference>
<sequence>MIKSFKHKGLQSFFESGTTAGIQVSHSQKLRVLLAALNTATAANDLRTPPSWRLHKLSGDRKDYWSLTVNGNWRIIFIFKDGDAYIVDYLDYH</sequence>
<organism evidence="1 2">
    <name type="scientific">Alkanindiges illinoisensis</name>
    <dbReference type="NCBI Taxonomy" id="197183"/>
    <lineage>
        <taxon>Bacteria</taxon>
        <taxon>Pseudomonadati</taxon>
        <taxon>Pseudomonadota</taxon>
        <taxon>Gammaproteobacteria</taxon>
        <taxon>Moraxellales</taxon>
        <taxon>Moraxellaceae</taxon>
        <taxon>Alkanindiges</taxon>
    </lineage>
</organism>
<dbReference type="PANTHER" id="PTHR40266:SF2">
    <property type="entry name" value="TOXIN HIGB-1"/>
    <property type="match status" value="1"/>
</dbReference>
<proteinExistence type="predicted"/>